<dbReference type="RefSeq" id="WP_394840200.1">
    <property type="nucleotide sequence ID" value="NZ_CP089929.1"/>
</dbReference>
<dbReference type="Proteomes" id="UP001374803">
    <property type="component" value="Chromosome"/>
</dbReference>
<evidence type="ECO:0000313" key="3">
    <source>
        <dbReference type="Proteomes" id="UP001374803"/>
    </source>
</evidence>
<reference evidence="2" key="1">
    <citation type="submission" date="2021-12" db="EMBL/GenBank/DDBJ databases">
        <title>Discovery of the Pendulisporaceae a myxobacterial family with distinct sporulation behavior and unique specialized metabolism.</title>
        <authorList>
            <person name="Garcia R."/>
            <person name="Popoff A."/>
            <person name="Bader C.D."/>
            <person name="Loehr J."/>
            <person name="Walesch S."/>
            <person name="Walt C."/>
            <person name="Boldt J."/>
            <person name="Bunk B."/>
            <person name="Haeckl F.J.F.P.J."/>
            <person name="Gunesch A.P."/>
            <person name="Birkelbach J."/>
            <person name="Nuebel U."/>
            <person name="Pietschmann T."/>
            <person name="Bach T."/>
            <person name="Mueller R."/>
        </authorList>
    </citation>
    <scope>NUCLEOTIDE SEQUENCE</scope>
    <source>
        <strain evidence="2">MSr11367</strain>
    </source>
</reference>
<name>A0ABZ2LJF3_9BACT</name>
<accession>A0ABZ2LJF3</accession>
<dbReference type="Gene3D" id="2.120.10.70">
    <property type="entry name" value="Fucose-specific lectin"/>
    <property type="match status" value="1"/>
</dbReference>
<feature type="chain" id="PRO_5045231123" evidence="1">
    <location>
        <begin position="18"/>
        <end position="509"/>
    </location>
</feature>
<protein>
    <submittedName>
        <fullName evidence="2">Uncharacterized protein</fullName>
    </submittedName>
</protein>
<gene>
    <name evidence="2" type="ORF">LVJ94_25275</name>
</gene>
<evidence type="ECO:0000256" key="1">
    <source>
        <dbReference type="SAM" id="SignalP"/>
    </source>
</evidence>
<feature type="signal peptide" evidence="1">
    <location>
        <begin position="1"/>
        <end position="17"/>
    </location>
</feature>
<dbReference type="SUPFAM" id="SSF89372">
    <property type="entry name" value="Fucose-specific lectin"/>
    <property type="match status" value="1"/>
</dbReference>
<evidence type="ECO:0000313" key="2">
    <source>
        <dbReference type="EMBL" id="WXB10525.1"/>
    </source>
</evidence>
<keyword evidence="3" id="KW-1185">Reference proteome</keyword>
<proteinExistence type="predicted"/>
<organism evidence="2 3">
    <name type="scientific">Pendulispora rubella</name>
    <dbReference type="NCBI Taxonomy" id="2741070"/>
    <lineage>
        <taxon>Bacteria</taxon>
        <taxon>Pseudomonadati</taxon>
        <taxon>Myxococcota</taxon>
        <taxon>Myxococcia</taxon>
        <taxon>Myxococcales</taxon>
        <taxon>Sorangiineae</taxon>
        <taxon>Pendulisporaceae</taxon>
        <taxon>Pendulispora</taxon>
    </lineage>
</organism>
<dbReference type="EMBL" id="CP089983">
    <property type="protein sequence ID" value="WXB10525.1"/>
    <property type="molecule type" value="Genomic_DNA"/>
</dbReference>
<keyword evidence="1" id="KW-0732">Signal</keyword>
<sequence length="509" mass="54098">MKRYAAFLLLAPLLACASSEDEPLTAVRVRATIDPAAKLTQLQLQNGARVAMVPEAPRALAAVETVTVMLDDGVAGVPLHIDVWGLAGGTRVAHGTIDVTPEWHRTIEASTVLGAIGCTDECQANATQCTDQGVARCGQFDEDACLEWGTPAACPSGESCAGGACTRCAWNIASVDATTNVGASTSLEVDRDGAVHVSYWDQARDALNYAHRPRDGAWALAIVDGDHAGEQSSLAVDDADGSVHIAYARARSELKMADSAGRGRPWTTGVIDTIGSRGPFPSLAVSKSGALRLSYMRGTQGVADGVLRYAERPKGAAAWALEVVDDEADINAGEFSSLVIDPSDRTYIAYHVVIPHDIRVAERGGSGWLKQTVDATNNVGAYTSLAVDSAGTLHASYYDYSDGDLKYAFRTRDGNWQIRTVDTTDDVGRFSSIAVGASGDVHIAYYDSTHNQLKYARRSGDAWFMDMVETVPELAGTSIAVDAAGGVHVSYSGRRTTVSHDLKYAYLCR</sequence>